<organism evidence="1 2">
    <name type="scientific">Thiolapillus brandeum</name>
    <dbReference type="NCBI Taxonomy" id="1076588"/>
    <lineage>
        <taxon>Bacteria</taxon>
        <taxon>Pseudomonadati</taxon>
        <taxon>Pseudomonadota</taxon>
        <taxon>Gammaproteobacteria</taxon>
        <taxon>Chromatiales</taxon>
        <taxon>Sedimenticolaceae</taxon>
        <taxon>Thiolapillus</taxon>
    </lineage>
</organism>
<accession>A0A7U6GJ50</accession>
<reference evidence="1 2" key="1">
    <citation type="journal article" date="2014" name="PLoS ONE">
        <title>Physiological and genomic features of a novel sulfur-oxidizing gammaproteobacterium belonging to a previously uncultivated symbiotic lineage isolated from a hydrothermal vent.</title>
        <authorList>
            <person name="Nunoura T."/>
            <person name="Takaki Y."/>
            <person name="Kazama H."/>
            <person name="Kakuta J."/>
            <person name="Shimamura S."/>
            <person name="Makita H."/>
            <person name="Hirai M."/>
            <person name="Miyazaki M."/>
            <person name="Takai K."/>
        </authorList>
    </citation>
    <scope>NUCLEOTIDE SEQUENCE [LARGE SCALE GENOMIC DNA]</scope>
    <source>
        <strain evidence="1 2">Hiromi1</strain>
    </source>
</reference>
<dbReference type="KEGG" id="tbn:TBH_C1724"/>
<gene>
    <name evidence="1" type="ORF">TBH_C1724</name>
</gene>
<dbReference type="PROSITE" id="PS51318">
    <property type="entry name" value="TAT"/>
    <property type="match status" value="1"/>
</dbReference>
<dbReference type="PANTHER" id="PTHR43737">
    <property type="entry name" value="BLL7424 PROTEIN"/>
    <property type="match status" value="1"/>
</dbReference>
<dbReference type="AlphaFoldDB" id="A0A7U6GJ50"/>
<dbReference type="InterPro" id="IPR006311">
    <property type="entry name" value="TAT_signal"/>
</dbReference>
<dbReference type="Proteomes" id="UP000031631">
    <property type="component" value="Chromosome"/>
</dbReference>
<protein>
    <recommendedName>
        <fullName evidence="3">DUF1501 domain-containing protein</fullName>
    </recommendedName>
</protein>
<dbReference type="PANTHER" id="PTHR43737:SF1">
    <property type="entry name" value="DUF1501 DOMAIN-CONTAINING PROTEIN"/>
    <property type="match status" value="1"/>
</dbReference>
<dbReference type="InterPro" id="IPR017850">
    <property type="entry name" value="Alkaline_phosphatase_core_sf"/>
</dbReference>
<proteinExistence type="predicted"/>
<sequence length="419" mass="44442">MKISRRGFLAGSASVSATLGGAKLGFSAVPSKSPASSRTLVYLFLRGGMDGLSLVMPRVGSDRTEYLNKRPNIAVPISNMHDLNGSFGLHGNADGLKSLYDSGKLAFIHAVGMPEGQASRSHFDSQEMFELGTPGNLSTTTGWLARHMNTSPHIAPGAVIPSLATTASAPTSLLGDFSAMSLDDASSFHPNSGRYGDEHVRALARIYNGTSTLDYAVQNSLDMINLLEQIDITVPSTYPNTGLADDLGLVAGMIKENVGLQVATVDFGGWDTHNGQGNDGGGYFATHVGDLSAAIKAFMDDLESSGLIDDVVLVVHSEFGRRVRENGNEGTDHGTAQPMMVIGGQVLGGSIYGYFPGLKDTDLYLNTDLRMTTDFRRVLSDVVGNFLLNPNLSTVFPGYTGPKSIGLFDTNKIFASGFE</sequence>
<name>A0A7U6GJ50_9GAMM</name>
<dbReference type="Pfam" id="PF07394">
    <property type="entry name" value="DUF1501"/>
    <property type="match status" value="1"/>
</dbReference>
<dbReference type="SUPFAM" id="SSF53649">
    <property type="entry name" value="Alkaline phosphatase-like"/>
    <property type="match status" value="1"/>
</dbReference>
<evidence type="ECO:0000313" key="2">
    <source>
        <dbReference type="Proteomes" id="UP000031631"/>
    </source>
</evidence>
<dbReference type="InterPro" id="IPR010869">
    <property type="entry name" value="DUF1501"/>
</dbReference>
<keyword evidence="2" id="KW-1185">Reference proteome</keyword>
<evidence type="ECO:0000313" key="1">
    <source>
        <dbReference type="EMBL" id="BAO44641.1"/>
    </source>
</evidence>
<dbReference type="RefSeq" id="WP_052470024.1">
    <property type="nucleotide sequence ID" value="NZ_AP012273.1"/>
</dbReference>
<dbReference type="EMBL" id="AP012273">
    <property type="protein sequence ID" value="BAO44641.1"/>
    <property type="molecule type" value="Genomic_DNA"/>
</dbReference>
<evidence type="ECO:0008006" key="3">
    <source>
        <dbReference type="Google" id="ProtNLM"/>
    </source>
</evidence>
<dbReference type="OrthoDB" id="9779968at2"/>